<accession>A0A484KUB1</accession>
<dbReference type="Gene3D" id="3.40.50.300">
    <property type="entry name" value="P-loop containing nucleotide triphosphate hydrolases"/>
    <property type="match status" value="1"/>
</dbReference>
<dbReference type="InterPro" id="IPR027417">
    <property type="entry name" value="P-loop_NTPase"/>
</dbReference>
<evidence type="ECO:0000256" key="2">
    <source>
        <dbReference type="ARBA" id="ARBA00012552"/>
    </source>
</evidence>
<dbReference type="EMBL" id="OOIL02000559">
    <property type="protein sequence ID" value="VFQ66789.1"/>
    <property type="molecule type" value="Genomic_DNA"/>
</dbReference>
<evidence type="ECO:0000256" key="3">
    <source>
        <dbReference type="ARBA" id="ARBA00047984"/>
    </source>
</evidence>
<gene>
    <name evidence="4" type="ORF">CCAM_LOCUS8565</name>
</gene>
<dbReference type="GO" id="GO:0009536">
    <property type="term" value="C:plastid"/>
    <property type="evidence" value="ECO:0007669"/>
    <property type="project" value="UniProtKB-SubCell"/>
</dbReference>
<dbReference type="SUPFAM" id="SSF52540">
    <property type="entry name" value="P-loop containing nucleoside triphosphate hydrolases"/>
    <property type="match status" value="1"/>
</dbReference>
<dbReference type="GO" id="GO:0003723">
    <property type="term" value="F:RNA binding"/>
    <property type="evidence" value="ECO:0007669"/>
    <property type="project" value="TreeGrafter"/>
</dbReference>
<evidence type="ECO:0000313" key="5">
    <source>
        <dbReference type="Proteomes" id="UP000595140"/>
    </source>
</evidence>
<comment type="catalytic activity">
    <reaction evidence="3">
        <text>ATP + H2O = ADP + phosphate + H(+)</text>
        <dbReference type="Rhea" id="RHEA:13065"/>
        <dbReference type="ChEBI" id="CHEBI:15377"/>
        <dbReference type="ChEBI" id="CHEBI:15378"/>
        <dbReference type="ChEBI" id="CHEBI:30616"/>
        <dbReference type="ChEBI" id="CHEBI:43474"/>
        <dbReference type="ChEBI" id="CHEBI:456216"/>
        <dbReference type="EC" id="3.6.4.13"/>
    </reaction>
</comment>
<keyword evidence="5" id="KW-1185">Reference proteome</keyword>
<dbReference type="PANTHER" id="PTHR18934">
    <property type="entry name" value="ATP-DEPENDENT RNA HELICASE"/>
    <property type="match status" value="1"/>
</dbReference>
<dbReference type="EC" id="3.6.4.13" evidence="2"/>
<dbReference type="AlphaFoldDB" id="A0A484KUB1"/>
<comment type="subcellular location">
    <subcellularLocation>
        <location evidence="1">Plastid</location>
    </subcellularLocation>
</comment>
<sequence>MVQLPILQYEEKIMETIEKNPVMVLIGETGSGKSTQLSQMLYRRGYTKTGMVAVTQPRRVAAVTVSRRYVRRGLGEMVIYAGGVLFGIFG</sequence>
<proteinExistence type="predicted"/>
<evidence type="ECO:0000256" key="1">
    <source>
        <dbReference type="ARBA" id="ARBA00004474"/>
    </source>
</evidence>
<evidence type="ECO:0000313" key="4">
    <source>
        <dbReference type="EMBL" id="VFQ66789.1"/>
    </source>
</evidence>
<dbReference type="OrthoDB" id="1684135at2759"/>
<dbReference type="PANTHER" id="PTHR18934:SF234">
    <property type="entry name" value="PRE-MRNA-SPLICING FACTOR ATP-DEPENDENT RNA HELICASE DEAH4-RELATED"/>
    <property type="match status" value="1"/>
</dbReference>
<name>A0A484KUB1_9ASTE</name>
<organism evidence="4 5">
    <name type="scientific">Cuscuta campestris</name>
    <dbReference type="NCBI Taxonomy" id="132261"/>
    <lineage>
        <taxon>Eukaryota</taxon>
        <taxon>Viridiplantae</taxon>
        <taxon>Streptophyta</taxon>
        <taxon>Embryophyta</taxon>
        <taxon>Tracheophyta</taxon>
        <taxon>Spermatophyta</taxon>
        <taxon>Magnoliopsida</taxon>
        <taxon>eudicotyledons</taxon>
        <taxon>Gunneridae</taxon>
        <taxon>Pentapetalae</taxon>
        <taxon>asterids</taxon>
        <taxon>lamiids</taxon>
        <taxon>Solanales</taxon>
        <taxon>Convolvulaceae</taxon>
        <taxon>Cuscuteae</taxon>
        <taxon>Cuscuta</taxon>
        <taxon>Cuscuta subgen. Grammica</taxon>
        <taxon>Cuscuta sect. Cleistogrammica</taxon>
    </lineage>
</organism>
<dbReference type="GO" id="GO:0003724">
    <property type="term" value="F:RNA helicase activity"/>
    <property type="evidence" value="ECO:0007669"/>
    <property type="project" value="UniProtKB-EC"/>
</dbReference>
<dbReference type="Proteomes" id="UP000595140">
    <property type="component" value="Unassembled WGS sequence"/>
</dbReference>
<reference evidence="4 5" key="1">
    <citation type="submission" date="2018-04" db="EMBL/GenBank/DDBJ databases">
        <authorList>
            <person name="Vogel A."/>
        </authorList>
    </citation>
    <scope>NUCLEOTIDE SEQUENCE [LARGE SCALE GENOMIC DNA]</scope>
</reference>
<protein>
    <recommendedName>
        <fullName evidence="2">RNA helicase</fullName>
        <ecNumber evidence="2">3.6.4.13</ecNumber>
    </recommendedName>
</protein>